<gene>
    <name evidence="2" type="ORF">Syn7803C16_97</name>
    <name evidence="1" type="ORF">Syn7803US37_99</name>
</gene>
<proteinExistence type="predicted"/>
<dbReference type="Proteomes" id="UP000185295">
    <property type="component" value="Segment"/>
</dbReference>
<accession>A0A0E3FMU5</accession>
<protein>
    <submittedName>
        <fullName evidence="1">Uncharacterized protein</fullName>
    </submittedName>
</protein>
<evidence type="ECO:0000313" key="4">
    <source>
        <dbReference type="Proteomes" id="UP000185313"/>
    </source>
</evidence>
<dbReference type="Proteomes" id="UP000185313">
    <property type="component" value="Segment"/>
</dbReference>
<dbReference type="EMBL" id="KJ019146">
    <property type="protein sequence ID" value="AIX42316.1"/>
    <property type="molecule type" value="Genomic_DNA"/>
</dbReference>
<dbReference type="EMBL" id="KJ019097">
    <property type="protein sequence ID" value="AIX30576.1"/>
    <property type="molecule type" value="Genomic_DNA"/>
</dbReference>
<sequence length="74" mass="8249">MTTYNYFVTTDTDDFTDDNGDFQVSLMTQKVSSTTPLTDEDAYDVACDSGDWKVYYGEGEEAKVGTYEVETIAS</sequence>
<evidence type="ECO:0000313" key="1">
    <source>
        <dbReference type="EMBL" id="AIX30576.1"/>
    </source>
</evidence>
<name>A0A0E3FMU5_9CAUD</name>
<reference evidence="3 4" key="1">
    <citation type="submission" date="2013-12" db="EMBL/GenBank/DDBJ databases">
        <title>Ecological redundancy of diverse viral populations within a natural community.</title>
        <authorList>
            <person name="Gregory A.C."/>
            <person name="LaButti K."/>
            <person name="Copeland A."/>
            <person name="Woyke T."/>
            <person name="Sullivan M.B."/>
        </authorList>
    </citation>
    <scope>NUCLEOTIDE SEQUENCE [LARGE SCALE GENOMIC DNA]</scope>
    <source>
        <strain evidence="2">Syn7803C16</strain>
        <strain evidence="1">Syn7803US37</strain>
    </source>
</reference>
<evidence type="ECO:0000313" key="2">
    <source>
        <dbReference type="EMBL" id="AIX42316.1"/>
    </source>
</evidence>
<evidence type="ECO:0000313" key="3">
    <source>
        <dbReference type="Proteomes" id="UP000185295"/>
    </source>
</evidence>
<organism evidence="1 4">
    <name type="scientific">Synechococcus phage ACG-2014f</name>
    <dbReference type="NCBI Taxonomy" id="1493511"/>
    <lineage>
        <taxon>Viruses</taxon>
        <taxon>Duplodnaviria</taxon>
        <taxon>Heunggongvirae</taxon>
        <taxon>Uroviricota</taxon>
        <taxon>Caudoviricetes</taxon>
        <taxon>Pantevenvirales</taxon>
        <taxon>Kyanoviridae</taxon>
        <taxon>Atlauavirus</taxon>
        <taxon>Atlauavirus tusconc8</taxon>
    </lineage>
</organism>